<evidence type="ECO:0000313" key="3">
    <source>
        <dbReference type="EMBL" id="SHM02280.1"/>
    </source>
</evidence>
<evidence type="ECO:0000259" key="2">
    <source>
        <dbReference type="Pfam" id="PF26225"/>
    </source>
</evidence>
<accession>A0A1M7FE57</accession>
<keyword evidence="1" id="KW-0472">Membrane</keyword>
<keyword evidence="1" id="KW-0812">Transmembrane</keyword>
<keyword evidence="1" id="KW-1133">Transmembrane helix</keyword>
<evidence type="ECO:0000256" key="1">
    <source>
        <dbReference type="SAM" id="Phobius"/>
    </source>
</evidence>
<dbReference type="EMBL" id="FRBW01000002">
    <property type="protein sequence ID" value="SHM02280.1"/>
    <property type="molecule type" value="Genomic_DNA"/>
</dbReference>
<keyword evidence="4" id="KW-1185">Reference proteome</keyword>
<sequence>MFLMRQILTVLLALSAINLALMIPGGLVETRDFSDYTVLVLGAFNLFLTVLGLGSLVLSYRTWARGQGFFLAALAGLGYLAVYQADLQGIFPVAPVPMSVLLYLLEWLGTLLGALLFLAALIGLRSSGASQAAVDAGGRSLPRAVLFALVLAGAAIILFATLSAMGAA</sequence>
<name>A0A1M7FE57_9HYPH</name>
<feature type="transmembrane region" description="Helical" evidence="1">
    <location>
        <begin position="70"/>
        <end position="94"/>
    </location>
</feature>
<feature type="transmembrane region" description="Helical" evidence="1">
    <location>
        <begin position="38"/>
        <end position="58"/>
    </location>
</feature>
<organism evidence="3 4">
    <name type="scientific">Roseibium suaedae</name>
    <dbReference type="NCBI Taxonomy" id="735517"/>
    <lineage>
        <taxon>Bacteria</taxon>
        <taxon>Pseudomonadati</taxon>
        <taxon>Pseudomonadota</taxon>
        <taxon>Alphaproteobacteria</taxon>
        <taxon>Hyphomicrobiales</taxon>
        <taxon>Stappiaceae</taxon>
        <taxon>Roseibium</taxon>
    </lineage>
</organism>
<dbReference type="Pfam" id="PF26225">
    <property type="entry name" value="DUF8051"/>
    <property type="match status" value="1"/>
</dbReference>
<dbReference type="AlphaFoldDB" id="A0A1M7FE57"/>
<evidence type="ECO:0000313" key="4">
    <source>
        <dbReference type="Proteomes" id="UP000186002"/>
    </source>
</evidence>
<dbReference type="Proteomes" id="UP000186002">
    <property type="component" value="Unassembled WGS sequence"/>
</dbReference>
<proteinExistence type="predicted"/>
<feature type="domain" description="DUF8051" evidence="2">
    <location>
        <begin position="6"/>
        <end position="129"/>
    </location>
</feature>
<feature type="transmembrane region" description="Helical" evidence="1">
    <location>
        <begin position="100"/>
        <end position="124"/>
    </location>
</feature>
<gene>
    <name evidence="3" type="ORF">SAMN05444272_1585</name>
</gene>
<dbReference type="InterPro" id="IPR058364">
    <property type="entry name" value="DUF8051"/>
</dbReference>
<reference evidence="3 4" key="1">
    <citation type="submission" date="2016-11" db="EMBL/GenBank/DDBJ databases">
        <authorList>
            <person name="Jaros S."/>
            <person name="Januszkiewicz K."/>
            <person name="Wedrychowicz H."/>
        </authorList>
    </citation>
    <scope>NUCLEOTIDE SEQUENCE [LARGE SCALE GENOMIC DNA]</scope>
    <source>
        <strain evidence="3 4">DSM 22153</strain>
    </source>
</reference>
<feature type="transmembrane region" description="Helical" evidence="1">
    <location>
        <begin position="145"/>
        <end position="167"/>
    </location>
</feature>
<protein>
    <recommendedName>
        <fullName evidence="2">DUF8051 domain-containing protein</fullName>
    </recommendedName>
</protein>